<dbReference type="Pfam" id="PF12146">
    <property type="entry name" value="Hydrolase_4"/>
    <property type="match status" value="1"/>
</dbReference>
<feature type="domain" description="Serine aminopeptidase S33" evidence="1">
    <location>
        <begin position="85"/>
        <end position="254"/>
    </location>
</feature>
<protein>
    <recommendedName>
        <fullName evidence="1">Serine aminopeptidase S33 domain-containing protein</fullName>
    </recommendedName>
</protein>
<gene>
    <name evidence="2" type="ORF">GSM42_14290</name>
</gene>
<accession>A0A6I4VV33</accession>
<dbReference type="Gene3D" id="3.40.50.1820">
    <property type="entry name" value="alpha/beta hydrolase"/>
    <property type="match status" value="1"/>
</dbReference>
<evidence type="ECO:0000313" key="3">
    <source>
        <dbReference type="Proteomes" id="UP000430692"/>
    </source>
</evidence>
<dbReference type="EMBL" id="WUUL01000010">
    <property type="protein sequence ID" value="MXQ54863.1"/>
    <property type="molecule type" value="Genomic_DNA"/>
</dbReference>
<evidence type="ECO:0000259" key="1">
    <source>
        <dbReference type="Pfam" id="PF12146"/>
    </source>
</evidence>
<dbReference type="Proteomes" id="UP000430692">
    <property type="component" value="Unassembled WGS sequence"/>
</dbReference>
<keyword evidence="3" id="KW-1185">Reference proteome</keyword>
<dbReference type="InterPro" id="IPR022742">
    <property type="entry name" value="Hydrolase_4"/>
</dbReference>
<dbReference type="SUPFAM" id="SSF53474">
    <property type="entry name" value="alpha/beta-Hydrolases"/>
    <property type="match status" value="1"/>
</dbReference>
<evidence type="ECO:0000313" key="2">
    <source>
        <dbReference type="EMBL" id="MXQ54863.1"/>
    </source>
</evidence>
<comment type="caution">
    <text evidence="2">The sequence shown here is derived from an EMBL/GenBank/DDBJ whole genome shotgun (WGS) entry which is preliminary data.</text>
</comment>
<sequence>MPYNKLLGIELPEEINGSFFLPGINDILIYFIPGWSELPKSLQPAAYYLQSLGYSVVVPSYPSFHITTRWTDWWYACWTQLQGITQYGIKKTYLAGFSLGGLFALQAATLKDRLEQECGLQVMGVTSISPPLRLKWKPLLPSEAIRMSTFDRQIAQQINRIYPTIPFPQSEMCFEKYRGSKKHRPVISIIELIRAIHFTNQMLKRNTLQTPVSILLAEDDEIVDNTKTSRIAQKRLSKAVDIKKVPGRHNCLLDQSCKIACEFIHKFISKTQEN</sequence>
<dbReference type="AlphaFoldDB" id="A0A6I4VV33"/>
<proteinExistence type="predicted"/>
<dbReference type="RefSeq" id="WP_160802218.1">
    <property type="nucleotide sequence ID" value="NZ_WUUL01000010.1"/>
</dbReference>
<organism evidence="2 3">
    <name type="scientific">Shimazuella alba</name>
    <dbReference type="NCBI Taxonomy" id="2690964"/>
    <lineage>
        <taxon>Bacteria</taxon>
        <taxon>Bacillati</taxon>
        <taxon>Bacillota</taxon>
        <taxon>Bacilli</taxon>
        <taxon>Bacillales</taxon>
        <taxon>Thermoactinomycetaceae</taxon>
        <taxon>Shimazuella</taxon>
    </lineage>
</organism>
<name>A0A6I4VV33_9BACL</name>
<dbReference type="InterPro" id="IPR029058">
    <property type="entry name" value="AB_hydrolase_fold"/>
</dbReference>
<reference evidence="2 3" key="1">
    <citation type="submission" date="2019-12" db="EMBL/GenBank/DDBJ databases">
        <title>Whole-genome analyses of novel actinobacteria.</title>
        <authorList>
            <person name="Sahin N."/>
            <person name="Saygin H."/>
        </authorList>
    </citation>
    <scope>NUCLEOTIDE SEQUENCE [LARGE SCALE GENOMIC DNA]</scope>
    <source>
        <strain evidence="2 3">KC615</strain>
    </source>
</reference>